<dbReference type="AlphaFoldDB" id="A0A4Q9Q190"/>
<keyword evidence="2" id="KW-1185">Reference proteome</keyword>
<sequence>MVLVGSLLHLRHLEASIPNRKPCTCDIERSPVEMTEAWSCLTTPYITFRAAVLPRGPYSPYAPWYRYLHREVRDPCAIASGRRR</sequence>
<protein>
    <submittedName>
        <fullName evidence="1">Uncharacterized protein</fullName>
    </submittedName>
</protein>
<evidence type="ECO:0000313" key="1">
    <source>
        <dbReference type="EMBL" id="TBU60760.1"/>
    </source>
</evidence>
<reference evidence="1 2" key="1">
    <citation type="submission" date="2019-01" db="EMBL/GenBank/DDBJ databases">
        <title>Draft genome sequences of three monokaryotic isolates of the white-rot basidiomycete fungus Dichomitus squalens.</title>
        <authorList>
            <consortium name="DOE Joint Genome Institute"/>
            <person name="Lopez S.C."/>
            <person name="Andreopoulos B."/>
            <person name="Pangilinan J."/>
            <person name="Lipzen A."/>
            <person name="Riley R."/>
            <person name="Ahrendt S."/>
            <person name="Ng V."/>
            <person name="Barry K."/>
            <person name="Daum C."/>
            <person name="Grigoriev I.V."/>
            <person name="Hilden K.S."/>
            <person name="Makela M.R."/>
            <person name="de Vries R.P."/>
        </authorList>
    </citation>
    <scope>NUCLEOTIDE SEQUENCE [LARGE SCALE GENOMIC DNA]</scope>
    <source>
        <strain evidence="1 2">CBS 464.89</strain>
    </source>
</reference>
<proteinExistence type="predicted"/>
<dbReference type="Proteomes" id="UP000292082">
    <property type="component" value="Unassembled WGS sequence"/>
</dbReference>
<name>A0A4Q9Q190_9APHY</name>
<dbReference type="EMBL" id="ML145102">
    <property type="protein sequence ID" value="TBU60760.1"/>
    <property type="molecule type" value="Genomic_DNA"/>
</dbReference>
<accession>A0A4Q9Q190</accession>
<gene>
    <name evidence="1" type="ORF">BD310DRAFT_922003</name>
</gene>
<evidence type="ECO:0000313" key="2">
    <source>
        <dbReference type="Proteomes" id="UP000292082"/>
    </source>
</evidence>
<organism evidence="1 2">
    <name type="scientific">Dichomitus squalens</name>
    <dbReference type="NCBI Taxonomy" id="114155"/>
    <lineage>
        <taxon>Eukaryota</taxon>
        <taxon>Fungi</taxon>
        <taxon>Dikarya</taxon>
        <taxon>Basidiomycota</taxon>
        <taxon>Agaricomycotina</taxon>
        <taxon>Agaricomycetes</taxon>
        <taxon>Polyporales</taxon>
        <taxon>Polyporaceae</taxon>
        <taxon>Dichomitus</taxon>
    </lineage>
</organism>